<name>A0A9X3KWE4_ALCXX</name>
<reference evidence="1" key="1">
    <citation type="submission" date="2022-12" db="EMBL/GenBank/DDBJ databases">
        <authorList>
            <person name="Voronina O.L."/>
            <person name="Kunda M.S."/>
            <person name="Ryzhova N."/>
            <person name="Aksenova E.I."/>
        </authorList>
    </citation>
    <scope>NUCLEOTIDE SEQUENCE</scope>
    <source>
        <strain evidence="1">SCCH136:Ach223948</strain>
    </source>
</reference>
<gene>
    <name evidence="1" type="ORF">O9570_08080</name>
</gene>
<protein>
    <submittedName>
        <fullName evidence="1">Uncharacterized protein</fullName>
    </submittedName>
</protein>
<evidence type="ECO:0000313" key="1">
    <source>
        <dbReference type="EMBL" id="MCZ8401397.1"/>
    </source>
</evidence>
<accession>A0A9X3KWE4</accession>
<evidence type="ECO:0000313" key="2">
    <source>
        <dbReference type="Proteomes" id="UP001141992"/>
    </source>
</evidence>
<dbReference type="RefSeq" id="WP_070759941.1">
    <property type="nucleotide sequence ID" value="NZ_CP188776.1"/>
</dbReference>
<comment type="caution">
    <text evidence="1">The sequence shown here is derived from an EMBL/GenBank/DDBJ whole genome shotgun (WGS) entry which is preliminary data.</text>
</comment>
<proteinExistence type="predicted"/>
<organism evidence="1 2">
    <name type="scientific">Alcaligenes xylosoxydans xylosoxydans</name>
    <name type="common">Achromobacter xylosoxidans</name>
    <dbReference type="NCBI Taxonomy" id="85698"/>
    <lineage>
        <taxon>Bacteria</taxon>
        <taxon>Pseudomonadati</taxon>
        <taxon>Pseudomonadota</taxon>
        <taxon>Betaproteobacteria</taxon>
        <taxon>Burkholderiales</taxon>
        <taxon>Alcaligenaceae</taxon>
        <taxon>Achromobacter</taxon>
    </lineage>
</organism>
<dbReference type="Proteomes" id="UP001141992">
    <property type="component" value="Unassembled WGS sequence"/>
</dbReference>
<sequence length="104" mass="11380">MGSQITTYIVPPTLPGEQWQPSNGTVGHSFVEHYCGDCERNRDNDCDILARSFCGEAIEWRSTGDGQFCMAYAPLGERLPEALCPNTSTLDLGVHGEEQSDGNQ</sequence>
<dbReference type="EMBL" id="JAPZVI010000004">
    <property type="protein sequence ID" value="MCZ8401397.1"/>
    <property type="molecule type" value="Genomic_DNA"/>
</dbReference>
<dbReference type="AlphaFoldDB" id="A0A9X3KWE4"/>